<sequence>MPRAKKKSGQFIIIAAVLILIIMLSAVIFLYSNLPSQTLVVKDVAVATNSILNSINSVYSAGASMYSTILNVTGNYTYAALQARSVMLSGLGKLVTLYASYGLSLSTPSISFKAVWYSPYSYTLSQGGLVFNLSNYGVYGVNVSVTQELAVQVVCQTSCINSKGLATLRVYREFGKPDTDLQSNMFYFLVFNQALSEWVKASPTSFTNYGNGTYALGVPSTSGSRGFLVGLRDSRGILVIASSFTKIVYNLNWGLTQTQAGNLAFVPWTLQILTNGDVQLLGQSVLSGSGQPVPPVPVKDIRVNVTVGSKSAQVPFQVEDWTFNYTQPLGLTGNYTLFSNFQMIVTNINTSVNSVTVYWNGTDTARPSKYSVPVNFNYFVNTNNCGNYCIVQVSNGLLAFQFVDNGGFCAATKPDTLGINVFNQHGNQLGSINFEVVNSQNMETDCNFGFVVLPGAVREIAIGGFVYGEFLCQNGQTSDCDQPITAYNMFPTMVFLIPAKAPYITTFAITRFGSVSTGYNRQITGYTLETLSGFGSVYVQTTTNLNQNQWSSTLGAYCVYTQGQNYCSTQGTYTY</sequence>
<evidence type="ECO:0000256" key="1">
    <source>
        <dbReference type="SAM" id="Phobius"/>
    </source>
</evidence>
<reference evidence="2 3" key="1">
    <citation type="submission" date="2017-04" db="EMBL/GenBank/DDBJ databases">
        <title>Novel microbial lineages endemic to geothermal iron-oxide mats fill important gaps in the evolutionary history of Archaea.</title>
        <authorList>
            <person name="Jay Z.J."/>
            <person name="Beam J.P."/>
            <person name="Dlakic M."/>
            <person name="Rusch D.B."/>
            <person name="Kozubal M.A."/>
            <person name="Inskeep W.P."/>
        </authorList>
    </citation>
    <scope>NUCLEOTIDE SEQUENCE [LARGE SCALE GENOMIC DNA]</scope>
    <source>
        <strain evidence="2">ECH_B_SAG-F08</strain>
    </source>
</reference>
<feature type="non-terminal residue" evidence="2">
    <location>
        <position position="575"/>
    </location>
</feature>
<keyword evidence="1" id="KW-0472">Membrane</keyword>
<evidence type="ECO:0000313" key="3">
    <source>
        <dbReference type="Proteomes" id="UP000240381"/>
    </source>
</evidence>
<proteinExistence type="predicted"/>
<keyword evidence="1" id="KW-0812">Transmembrane</keyword>
<dbReference type="Proteomes" id="UP000240381">
    <property type="component" value="Unassembled WGS sequence"/>
</dbReference>
<organism evidence="2 3">
    <name type="scientific">Candidatus Marsarchaeota G2 archaeon ECH_B_SAG-F08</name>
    <dbReference type="NCBI Taxonomy" id="1978165"/>
    <lineage>
        <taxon>Archaea</taxon>
        <taxon>Candidatus Marsarchaeota</taxon>
        <taxon>Candidatus Marsarchaeota group 2</taxon>
    </lineage>
</organism>
<evidence type="ECO:0000313" key="2">
    <source>
        <dbReference type="EMBL" id="PSN97808.1"/>
    </source>
</evidence>
<dbReference type="EMBL" id="NEXM01000048">
    <property type="protein sequence ID" value="PSN97808.1"/>
    <property type="molecule type" value="Genomic_DNA"/>
</dbReference>
<gene>
    <name evidence="2" type="ORF">B9Q11_03490</name>
</gene>
<keyword evidence="1" id="KW-1133">Transmembrane helix</keyword>
<name>A0A2R6BH61_9ARCH</name>
<protein>
    <submittedName>
        <fullName evidence="2">Uncharacterized protein</fullName>
    </submittedName>
</protein>
<dbReference type="AlphaFoldDB" id="A0A2R6BH61"/>
<comment type="caution">
    <text evidence="2">The sequence shown here is derived from an EMBL/GenBank/DDBJ whole genome shotgun (WGS) entry which is preliminary data.</text>
</comment>
<accession>A0A2R6BH61</accession>
<feature type="transmembrane region" description="Helical" evidence="1">
    <location>
        <begin position="12"/>
        <end position="31"/>
    </location>
</feature>